<evidence type="ECO:0000256" key="3">
    <source>
        <dbReference type="ARBA" id="ARBA00023235"/>
    </source>
</evidence>
<dbReference type="GO" id="GO:0003917">
    <property type="term" value="F:DNA topoisomerase type I (single strand cut, ATP-independent) activity"/>
    <property type="evidence" value="ECO:0007669"/>
    <property type="project" value="InterPro"/>
</dbReference>
<sequence>AQEAHEAIRPTDFSVEPGYISKQMGSAEGKLYEMIYNRALSSQMSNRESEVISASLTAEGSSGIEYMFRMGAERLLFDGFRKVLKTKSKDQDAELQQVENLKEGENFDIKEILTQQNFTKPKARYTDASLVKALEKLGVGRPSTYATIISTVQSRGYVEKQGRYLHPLDVGRVVNEFLCKNFARLVNYEYTAGVEEKLDLITENKVEYEPFIDAEYKPLLKELQAADKNVNKEDVVILGSSEEKCDECGSPMVVRLGRYGKFLSCKRFPECKGIKNIDGGEENLDYEKYMKPDSCPKCGSKLVLKMGKYGKFWACEKYPECKGTLPMLLNKKCPECSKPLVERRSKWGKMFIGCSGYPDCKFIEKKKKKE</sequence>
<dbReference type="PANTHER" id="PTHR42785:SF1">
    <property type="entry name" value="DNA TOPOISOMERASE"/>
    <property type="match status" value="1"/>
</dbReference>
<dbReference type="InterPro" id="IPR000380">
    <property type="entry name" value="Topo_IA"/>
</dbReference>
<evidence type="ECO:0000259" key="4">
    <source>
        <dbReference type="PROSITE" id="PS52039"/>
    </source>
</evidence>
<dbReference type="InterPro" id="IPR003602">
    <property type="entry name" value="Topo_IA_DNA-bd_dom"/>
</dbReference>
<dbReference type="Gene3D" id="1.10.460.10">
    <property type="entry name" value="Topoisomerase I, domain 2"/>
    <property type="match status" value="1"/>
</dbReference>
<dbReference type="SMART" id="SM00437">
    <property type="entry name" value="TOP1Ac"/>
    <property type="match status" value="1"/>
</dbReference>
<name>A0A955HYW5_9BACT</name>
<gene>
    <name evidence="5" type="ORF">KC622_02250</name>
</gene>
<dbReference type="InterPro" id="IPR013498">
    <property type="entry name" value="Topo_IA_Znf"/>
</dbReference>
<feature type="domain" description="Topo IA-type catalytic" evidence="4">
    <location>
        <begin position="1"/>
        <end position="223"/>
    </location>
</feature>
<organism evidence="5 6">
    <name type="scientific">Candidatus Dojkabacteria bacterium</name>
    <dbReference type="NCBI Taxonomy" id="2099670"/>
    <lineage>
        <taxon>Bacteria</taxon>
        <taxon>Candidatus Dojkabacteria</taxon>
    </lineage>
</organism>
<dbReference type="PROSITE" id="PS52039">
    <property type="entry name" value="TOPO_IA_2"/>
    <property type="match status" value="1"/>
</dbReference>
<dbReference type="GO" id="GO:0003677">
    <property type="term" value="F:DNA binding"/>
    <property type="evidence" value="ECO:0007669"/>
    <property type="project" value="UniProtKB-KW"/>
</dbReference>
<keyword evidence="3" id="KW-0413">Isomerase</keyword>
<dbReference type="PRINTS" id="PR00417">
    <property type="entry name" value="PRTPISMRASEI"/>
</dbReference>
<evidence type="ECO:0000256" key="2">
    <source>
        <dbReference type="ARBA" id="ARBA00023125"/>
    </source>
</evidence>
<evidence type="ECO:0000313" key="6">
    <source>
        <dbReference type="Proteomes" id="UP000748332"/>
    </source>
</evidence>
<dbReference type="PANTHER" id="PTHR42785">
    <property type="entry name" value="DNA TOPOISOMERASE, TYPE IA, CORE"/>
    <property type="match status" value="1"/>
</dbReference>
<dbReference type="AlphaFoldDB" id="A0A955HYW5"/>
<accession>A0A955HYW5</accession>
<keyword evidence="2 5" id="KW-0238">DNA-binding</keyword>
<dbReference type="EMBL" id="JAGQLM010000091">
    <property type="protein sequence ID" value="MCA9375129.1"/>
    <property type="molecule type" value="Genomic_DNA"/>
</dbReference>
<comment type="caution">
    <text evidence="5">The sequence shown here is derived from an EMBL/GenBank/DDBJ whole genome shotgun (WGS) entry which is preliminary data.</text>
</comment>
<keyword evidence="1" id="KW-0799">Topoisomerase</keyword>
<reference evidence="5" key="1">
    <citation type="submission" date="2020-04" db="EMBL/GenBank/DDBJ databases">
        <authorList>
            <person name="Zhang T."/>
        </authorList>
    </citation>
    <scope>NUCLEOTIDE SEQUENCE</scope>
    <source>
        <strain evidence="5">HKST-UBA16</strain>
    </source>
</reference>
<feature type="non-terminal residue" evidence="5">
    <location>
        <position position="1"/>
    </location>
</feature>
<dbReference type="InterPro" id="IPR013826">
    <property type="entry name" value="Topo_IA_cen_sub3"/>
</dbReference>
<dbReference type="Gene3D" id="3.30.65.10">
    <property type="entry name" value="Bacterial Topoisomerase I, domain 1"/>
    <property type="match status" value="3"/>
</dbReference>
<dbReference type="GO" id="GO:0006265">
    <property type="term" value="P:DNA topological change"/>
    <property type="evidence" value="ECO:0007669"/>
    <property type="project" value="InterPro"/>
</dbReference>
<evidence type="ECO:0000256" key="1">
    <source>
        <dbReference type="ARBA" id="ARBA00023029"/>
    </source>
</evidence>
<dbReference type="Pfam" id="PF01131">
    <property type="entry name" value="Topoisom_bac"/>
    <property type="match status" value="1"/>
</dbReference>
<dbReference type="SUPFAM" id="SSF57783">
    <property type="entry name" value="Zinc beta-ribbon"/>
    <property type="match status" value="3"/>
</dbReference>
<reference evidence="5" key="2">
    <citation type="journal article" date="2021" name="Microbiome">
        <title>Successional dynamics and alternative stable states in a saline activated sludge microbial community over 9 years.</title>
        <authorList>
            <person name="Wang Y."/>
            <person name="Ye J."/>
            <person name="Ju F."/>
            <person name="Liu L."/>
            <person name="Boyd J.A."/>
            <person name="Deng Y."/>
            <person name="Parks D.H."/>
            <person name="Jiang X."/>
            <person name="Yin X."/>
            <person name="Woodcroft B.J."/>
            <person name="Tyson G.W."/>
            <person name="Hugenholtz P."/>
            <person name="Polz M.F."/>
            <person name="Zhang T."/>
        </authorList>
    </citation>
    <scope>NUCLEOTIDE SEQUENCE</scope>
    <source>
        <strain evidence="5">HKST-UBA16</strain>
    </source>
</reference>
<dbReference type="SUPFAM" id="SSF56712">
    <property type="entry name" value="Prokaryotic type I DNA topoisomerase"/>
    <property type="match status" value="1"/>
</dbReference>
<dbReference type="Pfam" id="PF01396">
    <property type="entry name" value="Zn_ribbon_Top1"/>
    <property type="match status" value="3"/>
</dbReference>
<dbReference type="InterPro" id="IPR013824">
    <property type="entry name" value="Topo_IA_cen_sub1"/>
</dbReference>
<dbReference type="Proteomes" id="UP000748332">
    <property type="component" value="Unassembled WGS sequence"/>
</dbReference>
<dbReference type="GO" id="GO:0005694">
    <property type="term" value="C:chromosome"/>
    <property type="evidence" value="ECO:0007669"/>
    <property type="project" value="InterPro"/>
</dbReference>
<evidence type="ECO:0000313" key="5">
    <source>
        <dbReference type="EMBL" id="MCA9375129.1"/>
    </source>
</evidence>
<dbReference type="InterPro" id="IPR023405">
    <property type="entry name" value="Topo_IA_core_domain"/>
</dbReference>
<dbReference type="Gene3D" id="1.10.290.10">
    <property type="entry name" value="Topoisomerase I, domain 4"/>
    <property type="match status" value="1"/>
</dbReference>
<protein>
    <submittedName>
        <fullName evidence="5">Topoisomerase DNA-binding C4 zinc finger domain-containing protein</fullName>
    </submittedName>
</protein>
<proteinExistence type="predicted"/>
<dbReference type="InterPro" id="IPR013497">
    <property type="entry name" value="Topo_IA_cen"/>
</dbReference>